<keyword evidence="2" id="KW-1185">Reference proteome</keyword>
<protein>
    <submittedName>
        <fullName evidence="3">Uncharacterized protein</fullName>
    </submittedName>
</protein>
<evidence type="ECO:0000256" key="1">
    <source>
        <dbReference type="SAM" id="MobiDB-lite"/>
    </source>
</evidence>
<dbReference type="Proteomes" id="UP000095283">
    <property type="component" value="Unplaced"/>
</dbReference>
<dbReference type="AlphaFoldDB" id="A0A1I7X3E7"/>
<accession>A0A1I7X3E7</accession>
<dbReference type="WBParaSite" id="Hba_11904">
    <property type="protein sequence ID" value="Hba_11904"/>
    <property type="gene ID" value="Hba_11904"/>
</dbReference>
<feature type="compositionally biased region" description="Basic and acidic residues" evidence="1">
    <location>
        <begin position="56"/>
        <end position="66"/>
    </location>
</feature>
<name>A0A1I7X3E7_HETBA</name>
<sequence length="95" mass="10684">MSRRCLENPDFLFIFQVDYRRSGCPWGNWISPANRELAISGQPASESATRSASESPHSDRSGSPKRMAENISIGRKIICQWFPSSLLITYESESS</sequence>
<evidence type="ECO:0000313" key="3">
    <source>
        <dbReference type="WBParaSite" id="Hba_11904"/>
    </source>
</evidence>
<organism evidence="2 3">
    <name type="scientific">Heterorhabditis bacteriophora</name>
    <name type="common">Entomopathogenic nematode worm</name>
    <dbReference type="NCBI Taxonomy" id="37862"/>
    <lineage>
        <taxon>Eukaryota</taxon>
        <taxon>Metazoa</taxon>
        <taxon>Ecdysozoa</taxon>
        <taxon>Nematoda</taxon>
        <taxon>Chromadorea</taxon>
        <taxon>Rhabditida</taxon>
        <taxon>Rhabditina</taxon>
        <taxon>Rhabditomorpha</taxon>
        <taxon>Strongyloidea</taxon>
        <taxon>Heterorhabditidae</taxon>
        <taxon>Heterorhabditis</taxon>
    </lineage>
</organism>
<feature type="compositionally biased region" description="Low complexity" evidence="1">
    <location>
        <begin position="44"/>
        <end position="55"/>
    </location>
</feature>
<proteinExistence type="predicted"/>
<feature type="region of interest" description="Disordered" evidence="1">
    <location>
        <begin position="40"/>
        <end position="66"/>
    </location>
</feature>
<reference evidence="3" key="1">
    <citation type="submission" date="2016-11" db="UniProtKB">
        <authorList>
            <consortium name="WormBaseParasite"/>
        </authorList>
    </citation>
    <scope>IDENTIFICATION</scope>
</reference>
<evidence type="ECO:0000313" key="2">
    <source>
        <dbReference type="Proteomes" id="UP000095283"/>
    </source>
</evidence>